<keyword evidence="2" id="KW-1185">Reference proteome</keyword>
<evidence type="ECO:0000313" key="1">
    <source>
        <dbReference type="EMBL" id="KAF7368659.1"/>
    </source>
</evidence>
<organism evidence="1 2">
    <name type="scientific">Mycena venus</name>
    <dbReference type="NCBI Taxonomy" id="2733690"/>
    <lineage>
        <taxon>Eukaryota</taxon>
        <taxon>Fungi</taxon>
        <taxon>Dikarya</taxon>
        <taxon>Basidiomycota</taxon>
        <taxon>Agaricomycotina</taxon>
        <taxon>Agaricomycetes</taxon>
        <taxon>Agaricomycetidae</taxon>
        <taxon>Agaricales</taxon>
        <taxon>Marasmiineae</taxon>
        <taxon>Mycenaceae</taxon>
        <taxon>Mycena</taxon>
    </lineage>
</organism>
<reference evidence="1" key="1">
    <citation type="submission" date="2020-05" db="EMBL/GenBank/DDBJ databases">
        <title>Mycena genomes resolve the evolution of fungal bioluminescence.</title>
        <authorList>
            <person name="Tsai I.J."/>
        </authorList>
    </citation>
    <scope>NUCLEOTIDE SEQUENCE</scope>
    <source>
        <strain evidence="1">CCC161011</strain>
    </source>
</reference>
<gene>
    <name evidence="1" type="ORF">MVEN_00190100</name>
</gene>
<accession>A0A8H6Z1D7</accession>
<dbReference type="OrthoDB" id="3038406at2759"/>
<name>A0A8H6Z1D7_9AGAR</name>
<dbReference type="Proteomes" id="UP000620124">
    <property type="component" value="Unassembled WGS sequence"/>
</dbReference>
<comment type="caution">
    <text evidence="1">The sequence shown here is derived from an EMBL/GenBank/DDBJ whole genome shotgun (WGS) entry which is preliminary data.</text>
</comment>
<evidence type="ECO:0000313" key="2">
    <source>
        <dbReference type="Proteomes" id="UP000620124"/>
    </source>
</evidence>
<protein>
    <submittedName>
        <fullName evidence="1">Uncharacterized protein</fullName>
    </submittedName>
</protein>
<proteinExistence type="predicted"/>
<dbReference type="EMBL" id="JACAZI010000002">
    <property type="protein sequence ID" value="KAF7368659.1"/>
    <property type="molecule type" value="Genomic_DNA"/>
</dbReference>
<sequence length="124" mass="14388">MRESFEIYGYNHPAIFYTDNMADKEFLEHCFSSLRDAVIAIKKYPHLEPLEIPPSFQTHVLDMVSTIDAAMVSILHNLPKNNSKDRFIFVDLEWNVETLAQGYVTGRGQTAIFQIAYRDQIYIL</sequence>
<dbReference type="AlphaFoldDB" id="A0A8H6Z1D7"/>